<accession>A0A0U2VN36</accession>
<evidence type="ECO:0000313" key="1">
    <source>
        <dbReference type="EMBL" id="ALS22134.1"/>
    </source>
</evidence>
<protein>
    <submittedName>
        <fullName evidence="1">Uncharacterized protein</fullName>
    </submittedName>
</protein>
<keyword evidence="2" id="KW-1185">Reference proteome</keyword>
<reference evidence="2" key="1">
    <citation type="submission" date="2015-12" db="EMBL/GenBank/DDBJ databases">
        <title>Complete genome sequences of two moderately thermophilic Paenibacillus species.</title>
        <authorList>
            <person name="Butler R.III."/>
            <person name="Wang J."/>
            <person name="Stark B.C."/>
            <person name="Pombert J.-F."/>
        </authorList>
    </citation>
    <scope>NUCLEOTIDE SEQUENCE [LARGE SCALE GENOMIC DNA]</scope>
    <source>
        <strain evidence="2">32O-Y</strain>
    </source>
</reference>
<dbReference type="STRING" id="162209.IJ22_17600"/>
<dbReference type="PATRIC" id="fig|162209.4.peg.1864"/>
<reference evidence="1 2" key="2">
    <citation type="journal article" date="2016" name="Genome Announc.">
        <title>Complete Genome Sequences of Two Interactive Moderate Thermophiles, Paenibacillus napthalenovorans 32O-Y and Paenibacillus sp. 32O-W.</title>
        <authorList>
            <person name="Butler R.R.III."/>
            <person name="Wang J."/>
            <person name="Stark B.C."/>
            <person name="Pombert J.F."/>
        </authorList>
    </citation>
    <scope>NUCLEOTIDE SEQUENCE [LARGE SCALE GENOMIC DNA]</scope>
    <source>
        <strain evidence="1 2">32O-Y</strain>
    </source>
</reference>
<dbReference type="KEGG" id="pnp:IJ22_17600"/>
<name>A0A0U2VN36_9BACL</name>
<gene>
    <name evidence="1" type="ORF">IJ22_17600</name>
</gene>
<dbReference type="AlphaFoldDB" id="A0A0U2VN36"/>
<evidence type="ECO:0000313" key="2">
    <source>
        <dbReference type="Proteomes" id="UP000061660"/>
    </source>
</evidence>
<organism evidence="1 2">
    <name type="scientific">Paenibacillus naphthalenovorans</name>
    <dbReference type="NCBI Taxonomy" id="162209"/>
    <lineage>
        <taxon>Bacteria</taxon>
        <taxon>Bacillati</taxon>
        <taxon>Bacillota</taxon>
        <taxon>Bacilli</taxon>
        <taxon>Bacillales</taxon>
        <taxon>Paenibacillaceae</taxon>
        <taxon>Paenibacillus</taxon>
    </lineage>
</organism>
<dbReference type="Proteomes" id="UP000061660">
    <property type="component" value="Chromosome"/>
</dbReference>
<sequence>MYRWKSFKRKIRNIIRWFPVLLDDRDFDYNYLLIIMNKKLKHMEEFFLTDNTYTKDARKHGQQIKVARILTDRLITDDYFSDNLLNKKNVGKCIKHQDYLKQQDLDYLCELMKKKLFTWWD</sequence>
<proteinExistence type="predicted"/>
<dbReference type="EMBL" id="CP013652">
    <property type="protein sequence ID" value="ALS22134.1"/>
    <property type="molecule type" value="Genomic_DNA"/>
</dbReference>